<proteinExistence type="predicted"/>
<dbReference type="Gene3D" id="2.60.40.640">
    <property type="match status" value="1"/>
</dbReference>
<feature type="domain" description="Arrestin C-terminal-like" evidence="2">
    <location>
        <begin position="134"/>
        <end position="275"/>
    </location>
</feature>
<gene>
    <name evidence="3" type="ORF">BDA99DRAFT_114905</name>
</gene>
<evidence type="ECO:0000259" key="2">
    <source>
        <dbReference type="Pfam" id="PF02752"/>
    </source>
</evidence>
<dbReference type="Proteomes" id="UP001209540">
    <property type="component" value="Unassembled WGS sequence"/>
</dbReference>
<evidence type="ECO:0000256" key="1">
    <source>
        <dbReference type="SAM" id="MobiDB-lite"/>
    </source>
</evidence>
<protein>
    <recommendedName>
        <fullName evidence="2">Arrestin C-terminal-like domain-containing protein</fullName>
    </recommendedName>
</protein>
<dbReference type="InterPro" id="IPR011022">
    <property type="entry name" value="Arrestin_C-like"/>
</dbReference>
<evidence type="ECO:0000313" key="3">
    <source>
        <dbReference type="EMBL" id="KAI9276649.1"/>
    </source>
</evidence>
<keyword evidence="4" id="KW-1185">Reference proteome</keyword>
<sequence>MVKLDNKVHQCITTLFDTQYTVWGDNNATAYAHSGWEEFDVGRYEFPFVLKFPNVNYPPSIEDPPGFNVRYMWTAYMEGPGGQSGISSKCINTPYRPIIAAPADKEWTYRTTLVRDPGIHMGNSKKQHAIAQVLAKLNKQCYCPDEPFSMELTLTTLQSDLKIIQGSFKFRKHHQGKLIVSGGTAQRYVIRDLSHGNIPPPSLASSSSPDTGGFMKKQIISFAIPTRNVSPTFTSRHIRIYYDLHFTITLEESHFLKRHTIQCEFSIPLNIANLPNNELIRVPDLMTIQSYQHQSNNIKYPEFFDPGQTNDTTMTDPPSYYTSSFQRQQQQQRTIYLTCPSSPSYITIPGKSNGNKTPPTTTTLTNSSSHHGSSVTVGCSSTTTTTPNHSHHQRHHSFPDVGEATLIYGIYNEN</sequence>
<name>A0AAD5PIX6_9FUNG</name>
<dbReference type="EMBL" id="JAIXMP010000002">
    <property type="protein sequence ID" value="KAI9276649.1"/>
    <property type="molecule type" value="Genomic_DNA"/>
</dbReference>
<dbReference type="InterPro" id="IPR014752">
    <property type="entry name" value="Arrestin-like_C"/>
</dbReference>
<feature type="compositionally biased region" description="Low complexity" evidence="1">
    <location>
        <begin position="352"/>
        <end position="388"/>
    </location>
</feature>
<reference evidence="3" key="2">
    <citation type="submission" date="2023-02" db="EMBL/GenBank/DDBJ databases">
        <authorList>
            <consortium name="DOE Joint Genome Institute"/>
            <person name="Mondo S.J."/>
            <person name="Chang Y."/>
            <person name="Wang Y."/>
            <person name="Ahrendt S."/>
            <person name="Andreopoulos W."/>
            <person name="Barry K."/>
            <person name="Beard J."/>
            <person name="Benny G.L."/>
            <person name="Blankenship S."/>
            <person name="Bonito G."/>
            <person name="Cuomo C."/>
            <person name="Desiro A."/>
            <person name="Gervers K.A."/>
            <person name="Hundley H."/>
            <person name="Kuo A."/>
            <person name="LaButti K."/>
            <person name="Lang B.F."/>
            <person name="Lipzen A."/>
            <person name="O'Donnell K."/>
            <person name="Pangilinan J."/>
            <person name="Reynolds N."/>
            <person name="Sandor L."/>
            <person name="Smith M.W."/>
            <person name="Tsang A."/>
            <person name="Grigoriev I.V."/>
            <person name="Stajich J.E."/>
            <person name="Spatafora J.W."/>
        </authorList>
    </citation>
    <scope>NUCLEOTIDE SEQUENCE</scope>
    <source>
        <strain evidence="3">RSA 2281</strain>
    </source>
</reference>
<reference evidence="3" key="1">
    <citation type="journal article" date="2022" name="IScience">
        <title>Evolution of zygomycete secretomes and the origins of terrestrial fungal ecologies.</title>
        <authorList>
            <person name="Chang Y."/>
            <person name="Wang Y."/>
            <person name="Mondo S."/>
            <person name="Ahrendt S."/>
            <person name="Andreopoulos W."/>
            <person name="Barry K."/>
            <person name="Beard J."/>
            <person name="Benny G.L."/>
            <person name="Blankenship S."/>
            <person name="Bonito G."/>
            <person name="Cuomo C."/>
            <person name="Desiro A."/>
            <person name="Gervers K.A."/>
            <person name="Hundley H."/>
            <person name="Kuo A."/>
            <person name="LaButti K."/>
            <person name="Lang B.F."/>
            <person name="Lipzen A."/>
            <person name="O'Donnell K."/>
            <person name="Pangilinan J."/>
            <person name="Reynolds N."/>
            <person name="Sandor L."/>
            <person name="Smith M.E."/>
            <person name="Tsang A."/>
            <person name="Grigoriev I.V."/>
            <person name="Stajich J.E."/>
            <person name="Spatafora J.W."/>
        </authorList>
    </citation>
    <scope>NUCLEOTIDE SEQUENCE</scope>
    <source>
        <strain evidence="3">RSA 2281</strain>
    </source>
</reference>
<organism evidence="3 4">
    <name type="scientific">Phascolomyces articulosus</name>
    <dbReference type="NCBI Taxonomy" id="60185"/>
    <lineage>
        <taxon>Eukaryota</taxon>
        <taxon>Fungi</taxon>
        <taxon>Fungi incertae sedis</taxon>
        <taxon>Mucoromycota</taxon>
        <taxon>Mucoromycotina</taxon>
        <taxon>Mucoromycetes</taxon>
        <taxon>Mucorales</taxon>
        <taxon>Lichtheimiaceae</taxon>
        <taxon>Phascolomyces</taxon>
    </lineage>
</organism>
<evidence type="ECO:0000313" key="4">
    <source>
        <dbReference type="Proteomes" id="UP001209540"/>
    </source>
</evidence>
<accession>A0AAD5PIX6</accession>
<comment type="caution">
    <text evidence="3">The sequence shown here is derived from an EMBL/GenBank/DDBJ whole genome shotgun (WGS) entry which is preliminary data.</text>
</comment>
<dbReference type="Pfam" id="PF02752">
    <property type="entry name" value="Arrestin_C"/>
    <property type="match status" value="1"/>
</dbReference>
<feature type="region of interest" description="Disordered" evidence="1">
    <location>
        <begin position="347"/>
        <end position="396"/>
    </location>
</feature>
<dbReference type="AlphaFoldDB" id="A0AAD5PIX6"/>